<evidence type="ECO:0000313" key="1">
    <source>
        <dbReference type="EMBL" id="RFT29708.1"/>
    </source>
</evidence>
<organism evidence="1 2">
    <name type="scientific">Gardnerella vaginalis</name>
    <dbReference type="NCBI Taxonomy" id="2702"/>
    <lineage>
        <taxon>Bacteria</taxon>
        <taxon>Bacillati</taxon>
        <taxon>Actinomycetota</taxon>
        <taxon>Actinomycetes</taxon>
        <taxon>Bifidobacteriales</taxon>
        <taxon>Bifidobacteriaceae</taxon>
        <taxon>Gardnerella</taxon>
    </lineage>
</organism>
<reference evidence="1 2" key="1">
    <citation type="submission" date="2017-07" db="EMBL/GenBank/DDBJ databases">
        <title>A comparative genomics approach to explaining the enigmatic role of Gardnerella vaginalis in the vaginal microbiome.</title>
        <authorList>
            <person name="Vancuren S.J."/>
            <person name="Hill J.E."/>
        </authorList>
    </citation>
    <scope>NUCLEOTIDE SEQUENCE [LARGE SCALE GENOMIC DNA]</scope>
    <source>
        <strain evidence="1 2">WP023</strain>
    </source>
</reference>
<sequence>MEVYMDWICECDSYDEDHNNVVFMASSIYETRVRVIADMVLYPSIQVFIGKIYQEYGQKYEKIDLFI</sequence>
<dbReference type="AlphaFoldDB" id="A0A2I1PQD3"/>
<comment type="caution">
    <text evidence="1">The sequence shown here is derived from an EMBL/GenBank/DDBJ whole genome shotgun (WGS) entry which is preliminary data.</text>
</comment>
<dbReference type="EMBL" id="NNRU01000002">
    <property type="protein sequence ID" value="RFT29708.1"/>
    <property type="molecule type" value="Genomic_DNA"/>
</dbReference>
<dbReference type="GO" id="GO:0016740">
    <property type="term" value="F:transferase activity"/>
    <property type="evidence" value="ECO:0007669"/>
    <property type="project" value="UniProtKB-KW"/>
</dbReference>
<evidence type="ECO:0000313" key="2">
    <source>
        <dbReference type="Proteomes" id="UP000258379"/>
    </source>
</evidence>
<proteinExistence type="predicted"/>
<keyword evidence="1" id="KW-0808">Transferase</keyword>
<accession>A0A2I1PQD3</accession>
<gene>
    <name evidence="1" type="ORF">CG405_02990</name>
</gene>
<name>A0A2I1PQD3_GARVA</name>
<protein>
    <submittedName>
        <fullName evidence="1">GNAT family acetyltransferase</fullName>
    </submittedName>
</protein>
<dbReference type="Proteomes" id="UP000258379">
    <property type="component" value="Unassembled WGS sequence"/>
</dbReference>